<dbReference type="GO" id="GO:0004045">
    <property type="term" value="F:peptidyl-tRNA hydrolase activity"/>
    <property type="evidence" value="ECO:0007669"/>
    <property type="project" value="UniProtKB-EC"/>
</dbReference>
<evidence type="ECO:0000259" key="2">
    <source>
        <dbReference type="PROSITE" id="PS00745"/>
    </source>
</evidence>
<name>A0ABW5YPF9_9FLAO</name>
<dbReference type="PANTHER" id="PTHR47814">
    <property type="entry name" value="PEPTIDYL-TRNA HYDROLASE ARFB"/>
    <property type="match status" value="1"/>
</dbReference>
<evidence type="ECO:0000313" key="4">
    <source>
        <dbReference type="Proteomes" id="UP001597534"/>
    </source>
</evidence>
<dbReference type="EC" id="3.1.1.29" evidence="3"/>
<dbReference type="SUPFAM" id="SSF75620">
    <property type="entry name" value="Release factor"/>
    <property type="match status" value="1"/>
</dbReference>
<evidence type="ECO:0000256" key="1">
    <source>
        <dbReference type="ARBA" id="ARBA00010835"/>
    </source>
</evidence>
<organism evidence="3 4">
    <name type="scientific">Flavobacterium chuncheonense</name>
    <dbReference type="NCBI Taxonomy" id="2026653"/>
    <lineage>
        <taxon>Bacteria</taxon>
        <taxon>Pseudomonadati</taxon>
        <taxon>Bacteroidota</taxon>
        <taxon>Flavobacteriia</taxon>
        <taxon>Flavobacteriales</taxon>
        <taxon>Flavobacteriaceae</taxon>
        <taxon>Flavobacterium</taxon>
    </lineage>
</organism>
<feature type="domain" description="Prokaryotic-type class I peptide chain release factors" evidence="2">
    <location>
        <begin position="16"/>
        <end position="32"/>
    </location>
</feature>
<dbReference type="InterPro" id="IPR045853">
    <property type="entry name" value="Pep_chain_release_fac_I_sf"/>
</dbReference>
<keyword evidence="4" id="KW-1185">Reference proteome</keyword>
<proteinExistence type="inferred from homology"/>
<dbReference type="EMBL" id="JBHUPC010000013">
    <property type="protein sequence ID" value="MFD2892498.1"/>
    <property type="molecule type" value="Genomic_DNA"/>
</dbReference>
<comment type="caution">
    <text evidence="3">The sequence shown here is derived from an EMBL/GenBank/DDBJ whole genome shotgun (WGS) entry which is preliminary data.</text>
</comment>
<sequence>MNKEVLLSELQFKAVRSSGAGGQNVNKVASKVVLNFEVDKSLGLSESERSLLKEKLASKLTQDYVLILSCDEDRSQVKNKKIVVKRFFSILEKGLHKSKVRKETKIPKAVKEKRLHAKKVMSVLKQNRRNPKL</sequence>
<dbReference type="Gene3D" id="3.30.160.20">
    <property type="match status" value="1"/>
</dbReference>
<keyword evidence="3" id="KW-0378">Hydrolase</keyword>
<dbReference type="NCBIfam" id="NF006718">
    <property type="entry name" value="PRK09256.1"/>
    <property type="match status" value="1"/>
</dbReference>
<dbReference type="Proteomes" id="UP001597534">
    <property type="component" value="Unassembled WGS sequence"/>
</dbReference>
<reference evidence="4" key="1">
    <citation type="journal article" date="2019" name="Int. J. Syst. Evol. Microbiol.">
        <title>The Global Catalogue of Microorganisms (GCM) 10K type strain sequencing project: providing services to taxonomists for standard genome sequencing and annotation.</title>
        <authorList>
            <consortium name="The Broad Institute Genomics Platform"/>
            <consortium name="The Broad Institute Genome Sequencing Center for Infectious Disease"/>
            <person name="Wu L."/>
            <person name="Ma J."/>
        </authorList>
    </citation>
    <scope>NUCLEOTIDE SEQUENCE [LARGE SCALE GENOMIC DNA]</scope>
    <source>
        <strain evidence="4">KCTC 22671</strain>
    </source>
</reference>
<protein>
    <submittedName>
        <fullName evidence="3">Alternative ribosome rescue aminoacyl-tRNA hydrolase ArfB</fullName>
        <ecNumber evidence="3">3.1.1.29</ecNumber>
    </submittedName>
</protein>
<gene>
    <name evidence="3" type="primary">arfB</name>
    <name evidence="3" type="ORF">ACFS5J_10795</name>
</gene>
<dbReference type="PROSITE" id="PS00745">
    <property type="entry name" value="RF_PROK_I"/>
    <property type="match status" value="1"/>
</dbReference>
<accession>A0ABW5YPF9</accession>
<evidence type="ECO:0000313" key="3">
    <source>
        <dbReference type="EMBL" id="MFD2892498.1"/>
    </source>
</evidence>
<dbReference type="InterPro" id="IPR000352">
    <property type="entry name" value="Pep_chain_release_fac_I"/>
</dbReference>
<comment type="similarity">
    <text evidence="1">Belongs to the prokaryotic/mitochondrial release factor family.</text>
</comment>
<dbReference type="RefSeq" id="WP_379812169.1">
    <property type="nucleotide sequence ID" value="NZ_JBHUPC010000013.1"/>
</dbReference>
<dbReference type="Pfam" id="PF00472">
    <property type="entry name" value="RF-1"/>
    <property type="match status" value="1"/>
</dbReference>
<dbReference type="PANTHER" id="PTHR47814:SF1">
    <property type="entry name" value="PEPTIDYL-TRNA HYDROLASE ARFB"/>
    <property type="match status" value="1"/>
</dbReference>